<keyword evidence="1" id="KW-0812">Transmembrane</keyword>
<dbReference type="PROSITE" id="PS52050">
    <property type="entry name" value="WYL"/>
    <property type="match status" value="1"/>
</dbReference>
<dbReference type="EMBL" id="PVXL01000012">
    <property type="protein sequence ID" value="PRR77203.1"/>
    <property type="molecule type" value="Genomic_DNA"/>
</dbReference>
<comment type="caution">
    <text evidence="3">The sequence shown here is derived from an EMBL/GenBank/DDBJ whole genome shotgun (WGS) entry which is preliminary data.</text>
</comment>
<keyword evidence="1" id="KW-0472">Membrane</keyword>
<evidence type="ECO:0000313" key="4">
    <source>
        <dbReference type="Proteomes" id="UP000239430"/>
    </source>
</evidence>
<evidence type="ECO:0000256" key="1">
    <source>
        <dbReference type="SAM" id="Phobius"/>
    </source>
</evidence>
<protein>
    <recommendedName>
        <fullName evidence="2">WYL domain-containing protein</fullName>
    </recommendedName>
</protein>
<organism evidence="3 4">
    <name type="scientific">Neomoorella stamsii</name>
    <dbReference type="NCBI Taxonomy" id="1266720"/>
    <lineage>
        <taxon>Bacteria</taxon>
        <taxon>Bacillati</taxon>
        <taxon>Bacillota</taxon>
        <taxon>Clostridia</taxon>
        <taxon>Neomoorellales</taxon>
        <taxon>Neomoorellaceae</taxon>
        <taxon>Neomoorella</taxon>
    </lineage>
</organism>
<dbReference type="InterPro" id="IPR051534">
    <property type="entry name" value="CBASS_pafABC_assoc_protein"/>
</dbReference>
<dbReference type="Pfam" id="PF13280">
    <property type="entry name" value="WYL"/>
    <property type="match status" value="1"/>
</dbReference>
<keyword evidence="1" id="KW-1133">Transmembrane helix</keyword>
<dbReference type="RefSeq" id="WP_054936600.1">
    <property type="nucleotide sequence ID" value="NZ_PVXL01000012.1"/>
</dbReference>
<dbReference type="AlphaFoldDB" id="A0A9X7J6K4"/>
<gene>
    <name evidence="3" type="ORF">MOST_02950</name>
</gene>
<feature type="transmembrane region" description="Helical" evidence="1">
    <location>
        <begin position="188"/>
        <end position="205"/>
    </location>
</feature>
<dbReference type="PANTHER" id="PTHR34580:SF1">
    <property type="entry name" value="PROTEIN PAFC"/>
    <property type="match status" value="1"/>
</dbReference>
<proteinExistence type="predicted"/>
<sequence length="206" mass="22733">MAIYRKCKYCGRPISLREMPAGQWVAFDVGTDNVHHCGSRPTITPPAVSAVAATLDTGTVTASPVVATSSEQIRALLKKALQEHRCVHLNYYTASRKALTDRVVEPLALEPGDWGGTILRAYCRWRQDIRSFALSNIRRAELLEETFSPRSLSRSQPITIYRTSISGHASTQASSKTPSTASESTGCIWWLIVVGIVLLWLLFGSR</sequence>
<keyword evidence="4" id="KW-1185">Reference proteome</keyword>
<dbReference type="PANTHER" id="PTHR34580">
    <property type="match status" value="1"/>
</dbReference>
<name>A0A9X7J6K4_9FIRM</name>
<evidence type="ECO:0000259" key="2">
    <source>
        <dbReference type="Pfam" id="PF13280"/>
    </source>
</evidence>
<evidence type="ECO:0000313" key="3">
    <source>
        <dbReference type="EMBL" id="PRR77203.1"/>
    </source>
</evidence>
<dbReference type="Proteomes" id="UP000239430">
    <property type="component" value="Unassembled WGS sequence"/>
</dbReference>
<accession>A0A9X7J6K4</accession>
<reference evidence="3 4" key="1">
    <citation type="submission" date="2018-03" db="EMBL/GenBank/DDBJ databases">
        <title>Genome sequence of Moorella stamsii DSM 26217.</title>
        <authorList>
            <person name="Poehlein A."/>
            <person name="Daniel R."/>
        </authorList>
    </citation>
    <scope>NUCLEOTIDE SEQUENCE [LARGE SCALE GENOMIC DNA]</scope>
    <source>
        <strain evidence="4">DSM 26217</strain>
    </source>
</reference>
<feature type="domain" description="WYL" evidence="2">
    <location>
        <begin position="75"/>
        <end position="141"/>
    </location>
</feature>
<dbReference type="InterPro" id="IPR026881">
    <property type="entry name" value="WYL_dom"/>
</dbReference>